<dbReference type="SUPFAM" id="SSF51445">
    <property type="entry name" value="(Trans)glycosidases"/>
    <property type="match status" value="1"/>
</dbReference>
<keyword evidence="4 8" id="KW-0326">Glycosidase</keyword>
<dbReference type="Gene3D" id="3.20.20.80">
    <property type="entry name" value="Glycosidases"/>
    <property type="match status" value="1"/>
</dbReference>
<keyword evidence="3 4" id="KW-0378">Hydrolase</keyword>
<dbReference type="Pfam" id="PF02055">
    <property type="entry name" value="Glyco_hydro_30"/>
    <property type="match status" value="1"/>
</dbReference>
<dbReference type="InterPro" id="IPR033453">
    <property type="entry name" value="Glyco_hydro_30_TIM-barrel"/>
</dbReference>
<feature type="chain" id="PRO_5039500019" evidence="5">
    <location>
        <begin position="23"/>
        <end position="640"/>
    </location>
</feature>
<protein>
    <submittedName>
        <fullName evidence="8">Glucosylceramidase</fullName>
        <ecNumber evidence="8">3.2.1.45</ecNumber>
    </submittedName>
</protein>
<dbReference type="Gene3D" id="2.80.10.50">
    <property type="match status" value="1"/>
</dbReference>
<dbReference type="InterPro" id="IPR001139">
    <property type="entry name" value="Glyco_hydro_30"/>
</dbReference>
<dbReference type="Proteomes" id="UP000570361">
    <property type="component" value="Unassembled WGS sequence"/>
</dbReference>
<evidence type="ECO:0000259" key="6">
    <source>
        <dbReference type="Pfam" id="PF02055"/>
    </source>
</evidence>
<evidence type="ECO:0000256" key="4">
    <source>
        <dbReference type="RuleBase" id="RU361188"/>
    </source>
</evidence>
<dbReference type="InterPro" id="IPR013780">
    <property type="entry name" value="Glyco_hydro_b"/>
</dbReference>
<dbReference type="EC" id="3.2.1.45" evidence="8"/>
<dbReference type="SUPFAM" id="SSF50405">
    <property type="entry name" value="Actin-crosslinking proteins"/>
    <property type="match status" value="1"/>
</dbReference>
<evidence type="ECO:0000256" key="5">
    <source>
        <dbReference type="SAM" id="SignalP"/>
    </source>
</evidence>
<dbReference type="CDD" id="cd00257">
    <property type="entry name" value="beta-trefoil_FSCN-like"/>
    <property type="match status" value="1"/>
</dbReference>
<evidence type="ECO:0000256" key="2">
    <source>
        <dbReference type="ARBA" id="ARBA00022729"/>
    </source>
</evidence>
<dbReference type="GO" id="GO:0016020">
    <property type="term" value="C:membrane"/>
    <property type="evidence" value="ECO:0007669"/>
    <property type="project" value="GOC"/>
</dbReference>
<keyword evidence="2 5" id="KW-0732">Signal</keyword>
<proteinExistence type="inferred from homology"/>
<evidence type="ECO:0000313" key="9">
    <source>
        <dbReference type="Proteomes" id="UP000570361"/>
    </source>
</evidence>
<comment type="caution">
    <text evidence="8">The sequence shown here is derived from an EMBL/GenBank/DDBJ whole genome shotgun (WGS) entry which is preliminary data.</text>
</comment>
<evidence type="ECO:0000313" key="8">
    <source>
        <dbReference type="EMBL" id="MBB3110048.1"/>
    </source>
</evidence>
<organism evidence="8 9">
    <name type="scientific">Paenibacillus phyllosphaerae</name>
    <dbReference type="NCBI Taxonomy" id="274593"/>
    <lineage>
        <taxon>Bacteria</taxon>
        <taxon>Bacillati</taxon>
        <taxon>Bacillota</taxon>
        <taxon>Bacilli</taxon>
        <taxon>Bacillales</taxon>
        <taxon>Paenibacillaceae</taxon>
        <taxon>Paenibacillus</taxon>
    </lineage>
</organism>
<dbReference type="PANTHER" id="PTHR11069:SF23">
    <property type="entry name" value="LYSOSOMAL ACID GLUCOSYLCERAMIDASE"/>
    <property type="match status" value="1"/>
</dbReference>
<dbReference type="InterPro" id="IPR008999">
    <property type="entry name" value="Actin-crosslinking"/>
</dbReference>
<sequence length="640" mass="69565">MIVNMRRRMAMLGVSLSLVVGASSTPYLPKASAAGEAVEVWMSTSDPGQTDSGLSTSSRLSRKADVAFGADSGTANYSIRVDEDVTRQQMDGFGVSMTDASAWLMNYKLDASKRAEVMEKLFGPSGIGMSIMRQPIGASDFNWEAYTYDDTWNDTSLNSFSISRDSAYIIPMVKQAIAKNPSMKVFATTWSAPAWMKDAPSGSTSQTLNGGKLKAEHYQTFANYLKKYIQAYTAQGIPIYAITPQNEPKYETSSYPSMGMNEQDQIGFIGDYLGPTLQSAGLATKIIAFDHNYLDWNYPNTVITSLKNAGKGNYVAGGAFHHYDSGDGSQMTSLHNAHPDKDVWFTEGGFGTWNDPQNGTHSGFDNMMNEFITITRNWSKSIVLWNAALDQKSGPTLLAAGNSNRGMITIQNSDNSHTPENGVTYHKQYYLLGHFSKFVVPGAYRVESNTFSDMKSVAFKNPDGSKVAVVYNPQTASKSVKLQWGKQAITYTIPAKSVITFKWNGTPTWDKVSIKANANNLFVTAENGGKSALIANRTTIGGAWELFNRVELSNGRTAFKALANNKYVTAENGGANPLIARSSSIGTWEMFQVSSVSGGVSIRADANNNYVSADNTGASPLIANKTAVGTWETFQLAVTN</sequence>
<dbReference type="AlphaFoldDB" id="A0A7W5AWJ2"/>
<dbReference type="Gene3D" id="2.60.40.1180">
    <property type="entry name" value="Golgi alpha-mannosidase II"/>
    <property type="match status" value="1"/>
</dbReference>
<dbReference type="InterPro" id="IPR017853">
    <property type="entry name" value="GH"/>
</dbReference>
<name>A0A7W5AWJ2_9BACL</name>
<feature type="domain" description="Glycosyl hydrolase family 30 beta sandwich" evidence="7">
    <location>
        <begin position="442"/>
        <end position="501"/>
    </location>
</feature>
<dbReference type="GO" id="GO:0006680">
    <property type="term" value="P:glucosylceramide catabolic process"/>
    <property type="evidence" value="ECO:0007669"/>
    <property type="project" value="TreeGrafter"/>
</dbReference>
<dbReference type="RefSeq" id="WP_246427581.1">
    <property type="nucleotide sequence ID" value="NZ_JACHXK010000004.1"/>
</dbReference>
<reference evidence="8 9" key="1">
    <citation type="submission" date="2020-08" db="EMBL/GenBank/DDBJ databases">
        <title>Genomic Encyclopedia of Type Strains, Phase III (KMG-III): the genomes of soil and plant-associated and newly described type strains.</title>
        <authorList>
            <person name="Whitman W."/>
        </authorList>
    </citation>
    <scope>NUCLEOTIDE SEQUENCE [LARGE SCALE GENOMIC DNA]</scope>
    <source>
        <strain evidence="8 9">CECT 5862</strain>
    </source>
</reference>
<dbReference type="EMBL" id="JACHXK010000004">
    <property type="protein sequence ID" value="MBB3110048.1"/>
    <property type="molecule type" value="Genomic_DNA"/>
</dbReference>
<evidence type="ECO:0000259" key="7">
    <source>
        <dbReference type="Pfam" id="PF17189"/>
    </source>
</evidence>
<dbReference type="PANTHER" id="PTHR11069">
    <property type="entry name" value="GLUCOSYLCERAMIDASE"/>
    <property type="match status" value="1"/>
</dbReference>
<dbReference type="GO" id="GO:0004348">
    <property type="term" value="F:glucosylceramidase activity"/>
    <property type="evidence" value="ECO:0007669"/>
    <property type="project" value="UniProtKB-EC"/>
</dbReference>
<dbReference type="InterPro" id="IPR033452">
    <property type="entry name" value="GH30_C"/>
</dbReference>
<feature type="signal peptide" evidence="5">
    <location>
        <begin position="1"/>
        <end position="22"/>
    </location>
</feature>
<keyword evidence="9" id="KW-1185">Reference proteome</keyword>
<accession>A0A7W5AWJ2</accession>
<comment type="similarity">
    <text evidence="1 4">Belongs to the glycosyl hydrolase 30 family.</text>
</comment>
<dbReference type="SUPFAM" id="SSF51011">
    <property type="entry name" value="Glycosyl hydrolase domain"/>
    <property type="match status" value="1"/>
</dbReference>
<dbReference type="Pfam" id="PF17189">
    <property type="entry name" value="Glyco_hydro_30C"/>
    <property type="match status" value="1"/>
</dbReference>
<evidence type="ECO:0000256" key="1">
    <source>
        <dbReference type="ARBA" id="ARBA00005382"/>
    </source>
</evidence>
<dbReference type="PRINTS" id="PR00843">
    <property type="entry name" value="GLHYDRLASE30"/>
</dbReference>
<gene>
    <name evidence="8" type="ORF">FHS18_002115</name>
</gene>
<feature type="domain" description="Glycosyl hydrolase family 30 TIM-barrel" evidence="6">
    <location>
        <begin position="91"/>
        <end position="439"/>
    </location>
</feature>
<evidence type="ECO:0000256" key="3">
    <source>
        <dbReference type="ARBA" id="ARBA00022801"/>
    </source>
</evidence>